<organism evidence="7 8">
    <name type="scientific">Choanephora cucurbitarum</name>
    <dbReference type="NCBI Taxonomy" id="101091"/>
    <lineage>
        <taxon>Eukaryota</taxon>
        <taxon>Fungi</taxon>
        <taxon>Fungi incertae sedis</taxon>
        <taxon>Mucoromycota</taxon>
        <taxon>Mucoromycotina</taxon>
        <taxon>Mucoromycetes</taxon>
        <taxon>Mucorales</taxon>
        <taxon>Mucorineae</taxon>
        <taxon>Choanephoraceae</taxon>
        <taxon>Choanephoroideae</taxon>
        <taxon>Choanephora</taxon>
    </lineage>
</organism>
<evidence type="ECO:0000313" key="7">
    <source>
        <dbReference type="EMBL" id="OBZ88064.1"/>
    </source>
</evidence>
<dbReference type="InterPro" id="IPR046342">
    <property type="entry name" value="CBS_dom_sf"/>
</dbReference>
<comment type="caution">
    <text evidence="7">The sequence shown here is derived from an EMBL/GenBank/DDBJ whole genome shotgun (WGS) entry which is preliminary data.</text>
</comment>
<dbReference type="OrthoDB" id="418595at2759"/>
<feature type="compositionally biased region" description="Basic and acidic residues" evidence="3">
    <location>
        <begin position="585"/>
        <end position="596"/>
    </location>
</feature>
<dbReference type="PANTHER" id="PTHR48108:SF26">
    <property type="entry name" value="CBS DOMAIN-CONTAINING PROTEIN DDB_G0289609"/>
    <property type="match status" value="1"/>
</dbReference>
<dbReference type="STRING" id="101091.A0A1C7NL85"/>
<feature type="transmembrane region" description="Helical" evidence="4">
    <location>
        <begin position="624"/>
        <end position="643"/>
    </location>
</feature>
<feature type="compositionally biased region" description="Basic residues" evidence="3">
    <location>
        <begin position="48"/>
        <end position="58"/>
    </location>
</feature>
<keyword evidence="4" id="KW-0472">Membrane</keyword>
<accession>A0A1C7NL85</accession>
<protein>
    <submittedName>
        <fullName evidence="7">CBS domain-containing protein CBSCBSPB3</fullName>
    </submittedName>
</protein>
<keyword evidence="1" id="KW-0677">Repeat</keyword>
<proteinExistence type="predicted"/>
<keyword evidence="4" id="KW-1133">Transmembrane helix</keyword>
<evidence type="ECO:0000256" key="2">
    <source>
        <dbReference type="PROSITE-ProRule" id="PRU00703"/>
    </source>
</evidence>
<feature type="domain" description="CBS" evidence="5">
    <location>
        <begin position="69"/>
        <end position="127"/>
    </location>
</feature>
<dbReference type="Pfam" id="PF00571">
    <property type="entry name" value="CBS"/>
    <property type="match status" value="3"/>
</dbReference>
<dbReference type="InParanoid" id="A0A1C7NL85"/>
<reference evidence="7 8" key="1">
    <citation type="submission" date="2016-03" db="EMBL/GenBank/DDBJ databases">
        <title>Choanephora cucurbitarum.</title>
        <authorList>
            <person name="Min B."/>
            <person name="Park H."/>
            <person name="Park J.-H."/>
            <person name="Shin H.-D."/>
            <person name="Choi I.-G."/>
        </authorList>
    </citation>
    <scope>NUCLEOTIDE SEQUENCE [LARGE SCALE GENOMIC DNA]</scope>
    <source>
        <strain evidence="7 8">KUS-F28377</strain>
    </source>
</reference>
<gene>
    <name evidence="7" type="ORF">A0J61_03879</name>
</gene>
<dbReference type="CDD" id="cd17781">
    <property type="entry name" value="CBS_pair_MUG70_1"/>
    <property type="match status" value="1"/>
</dbReference>
<name>A0A1C7NL85_9FUNG</name>
<dbReference type="Proteomes" id="UP000093000">
    <property type="component" value="Unassembled WGS sequence"/>
</dbReference>
<keyword evidence="2" id="KW-0129">CBS domain</keyword>
<dbReference type="Gene3D" id="3.10.20.90">
    <property type="entry name" value="Phosphatidylinositol 3-kinase Catalytic Subunit, Chain A, domain 1"/>
    <property type="match status" value="1"/>
</dbReference>
<dbReference type="SUPFAM" id="SSF54277">
    <property type="entry name" value="CAD &amp; PB1 domains"/>
    <property type="match status" value="1"/>
</dbReference>
<feature type="domain" description="CBS" evidence="5">
    <location>
        <begin position="136"/>
        <end position="192"/>
    </location>
</feature>
<evidence type="ECO:0000313" key="8">
    <source>
        <dbReference type="Proteomes" id="UP000093000"/>
    </source>
</evidence>
<keyword evidence="4" id="KW-0812">Transmembrane</keyword>
<dbReference type="FunCoup" id="A0A1C7NL85">
    <property type="interactions" value="10"/>
</dbReference>
<evidence type="ECO:0000259" key="5">
    <source>
        <dbReference type="PROSITE" id="PS51371"/>
    </source>
</evidence>
<keyword evidence="8" id="KW-1185">Reference proteome</keyword>
<dbReference type="AlphaFoldDB" id="A0A1C7NL85"/>
<feature type="domain" description="PB1" evidence="6">
    <location>
        <begin position="460"/>
        <end position="549"/>
    </location>
</feature>
<dbReference type="PROSITE" id="PS51371">
    <property type="entry name" value="CBS"/>
    <property type="match status" value="3"/>
</dbReference>
<dbReference type="InterPro" id="IPR000270">
    <property type="entry name" value="PB1_dom"/>
</dbReference>
<dbReference type="CDD" id="cd17782">
    <property type="entry name" value="CBS_pair_MUG70_2"/>
    <property type="match status" value="1"/>
</dbReference>
<dbReference type="SMART" id="SM00666">
    <property type="entry name" value="PB1"/>
    <property type="match status" value="1"/>
</dbReference>
<feature type="domain" description="CBS" evidence="5">
    <location>
        <begin position="307"/>
        <end position="362"/>
    </location>
</feature>
<dbReference type="InterPro" id="IPR000644">
    <property type="entry name" value="CBS_dom"/>
</dbReference>
<dbReference type="EMBL" id="LUGH01000177">
    <property type="protein sequence ID" value="OBZ88064.1"/>
    <property type="molecule type" value="Genomic_DNA"/>
</dbReference>
<dbReference type="SMART" id="SM00116">
    <property type="entry name" value="CBS"/>
    <property type="match status" value="4"/>
</dbReference>
<dbReference type="PROSITE" id="PS51745">
    <property type="entry name" value="PB1"/>
    <property type="match status" value="1"/>
</dbReference>
<dbReference type="InterPro" id="IPR053793">
    <property type="entry name" value="PB1-like"/>
</dbReference>
<feature type="region of interest" description="Disordered" evidence="3">
    <location>
        <begin position="585"/>
        <end position="614"/>
    </location>
</feature>
<feature type="compositionally biased region" description="Basic and acidic residues" evidence="3">
    <location>
        <begin position="603"/>
        <end position="614"/>
    </location>
</feature>
<dbReference type="InterPro" id="IPR051462">
    <property type="entry name" value="CBS_domain-containing"/>
</dbReference>
<evidence type="ECO:0000256" key="3">
    <source>
        <dbReference type="SAM" id="MobiDB-lite"/>
    </source>
</evidence>
<evidence type="ECO:0000256" key="1">
    <source>
        <dbReference type="ARBA" id="ARBA00022737"/>
    </source>
</evidence>
<dbReference type="Gene3D" id="3.10.580.10">
    <property type="entry name" value="CBS-domain"/>
    <property type="match status" value="2"/>
</dbReference>
<evidence type="ECO:0000256" key="4">
    <source>
        <dbReference type="SAM" id="Phobius"/>
    </source>
</evidence>
<sequence>MSTVKKNTPKKLRAIETHDQADSSGRQRQQKRDEAIRKKLEQDFSKKGSSKSSRKSQKYNRIPGTVSALRPGQALTVKENMLVLEASQLMAAKRCDCVLVVNENDHLSGIFTAKDIAYRLVAEDLKAKKTLVIDIMTKNPVCVTSDTSATEALNLMVTRGFRHLPVCNEEGDIFGLLDITKCLYGALEKIERTFETSQANYNNSVLEGMQREWGNVPPAQLAEYMETLREQMSCPNLQSLLDGTPPAEVKYKTNVRDIAVMMKQLRTTAVLVTRHRSLAGIFTSKDIVLRVIAAGLDPEICTVARVMTPNPDTATPETSVLDALKLMNEGHYLNLPVLENGTITGMVDVLKLTYVTLEQMSNIEGERDGAGHDGPMWGRFWDSFGATDITDSASQLSDTTSSYLVPNKGSSGGSQLYPYPNISPQPSTSLSHLKSFPDISPNESASMVNQTEVSSVTHSTFTFKFTSQNNKTHRVVCQPAFSILLEAVRAKLLPEHGEGDVGEEEWLTLSYVDDEDDTVLISCDADVIDAVHLARKEGQSRVKLIVHDSHLNTTPTHLETTIIEEKEELEEPVAQRTVLAREVVHEEEKQEEKVEEKEEEKEEEKPVKKSKRAHEAAVHVPNELLLPAAITFLGVVILGVFVFSRKQR</sequence>
<dbReference type="Pfam" id="PF00564">
    <property type="entry name" value="PB1"/>
    <property type="match status" value="1"/>
</dbReference>
<feature type="compositionally biased region" description="Basic and acidic residues" evidence="3">
    <location>
        <begin position="30"/>
        <end position="46"/>
    </location>
</feature>
<dbReference type="PANTHER" id="PTHR48108">
    <property type="entry name" value="CBS DOMAIN-CONTAINING PROTEIN CBSX2, CHLOROPLASTIC"/>
    <property type="match status" value="1"/>
</dbReference>
<evidence type="ECO:0000259" key="6">
    <source>
        <dbReference type="PROSITE" id="PS51745"/>
    </source>
</evidence>
<dbReference type="SUPFAM" id="SSF54631">
    <property type="entry name" value="CBS-domain pair"/>
    <property type="match status" value="2"/>
</dbReference>
<feature type="region of interest" description="Disordered" evidence="3">
    <location>
        <begin position="1"/>
        <end position="65"/>
    </location>
</feature>